<keyword evidence="9 11" id="KW-0472">Membrane</keyword>
<evidence type="ECO:0000256" key="2">
    <source>
        <dbReference type="ARBA" id="ARBA00006555"/>
    </source>
</evidence>
<keyword evidence="14" id="KW-1185">Reference proteome</keyword>
<evidence type="ECO:0000256" key="9">
    <source>
        <dbReference type="ARBA" id="ARBA00023136"/>
    </source>
</evidence>
<name>A0A1T4MU60_9BACT</name>
<evidence type="ECO:0000256" key="7">
    <source>
        <dbReference type="ARBA" id="ARBA00022927"/>
    </source>
</evidence>
<evidence type="ECO:0000313" key="13">
    <source>
        <dbReference type="EMBL" id="SJZ70374.1"/>
    </source>
</evidence>
<keyword evidence="5" id="KW-0997">Cell inner membrane</keyword>
<feature type="transmembrane region" description="Helical" evidence="11">
    <location>
        <begin position="15"/>
        <end position="39"/>
    </location>
</feature>
<comment type="subcellular location">
    <subcellularLocation>
        <location evidence="1">Cell inner membrane</location>
        <topology evidence="1">Single-pass membrane protein</topology>
        <orientation evidence="1">Periplasmic side</orientation>
    </subcellularLocation>
</comment>
<evidence type="ECO:0000313" key="14">
    <source>
        <dbReference type="Proteomes" id="UP000190102"/>
    </source>
</evidence>
<evidence type="ECO:0000256" key="3">
    <source>
        <dbReference type="ARBA" id="ARBA00022448"/>
    </source>
</evidence>
<proteinExistence type="inferred from homology"/>
<feature type="region of interest" description="Disordered" evidence="10">
    <location>
        <begin position="53"/>
        <end position="161"/>
    </location>
</feature>
<keyword evidence="3" id="KW-0813">Transport</keyword>
<evidence type="ECO:0000256" key="11">
    <source>
        <dbReference type="SAM" id="Phobius"/>
    </source>
</evidence>
<dbReference type="NCBIfam" id="TIGR01352">
    <property type="entry name" value="tonB_Cterm"/>
    <property type="match status" value="1"/>
</dbReference>
<dbReference type="PANTHER" id="PTHR33446:SF14">
    <property type="entry name" value="PROTEIN TONB"/>
    <property type="match status" value="1"/>
</dbReference>
<evidence type="ECO:0000259" key="12">
    <source>
        <dbReference type="PROSITE" id="PS52015"/>
    </source>
</evidence>
<dbReference type="PROSITE" id="PS52015">
    <property type="entry name" value="TONB_CTD"/>
    <property type="match status" value="1"/>
</dbReference>
<evidence type="ECO:0000256" key="1">
    <source>
        <dbReference type="ARBA" id="ARBA00004383"/>
    </source>
</evidence>
<dbReference type="RefSeq" id="WP_078789720.1">
    <property type="nucleotide sequence ID" value="NZ_FUWR01000006.1"/>
</dbReference>
<dbReference type="GO" id="GO:0030288">
    <property type="term" value="C:outer membrane-bounded periplasmic space"/>
    <property type="evidence" value="ECO:0007669"/>
    <property type="project" value="InterPro"/>
</dbReference>
<dbReference type="GO" id="GO:0055085">
    <property type="term" value="P:transmembrane transport"/>
    <property type="evidence" value="ECO:0007669"/>
    <property type="project" value="InterPro"/>
</dbReference>
<keyword evidence="4" id="KW-1003">Cell membrane</keyword>
<dbReference type="Proteomes" id="UP000190102">
    <property type="component" value="Unassembled WGS sequence"/>
</dbReference>
<dbReference type="InterPro" id="IPR051045">
    <property type="entry name" value="TonB-dependent_transducer"/>
</dbReference>
<dbReference type="InterPro" id="IPR003538">
    <property type="entry name" value="TonB"/>
</dbReference>
<comment type="similarity">
    <text evidence="2">Belongs to the TonB family.</text>
</comment>
<accession>A0A1T4MU60</accession>
<dbReference type="STRING" id="115783.SAMN02745119_01403"/>
<feature type="compositionally biased region" description="Polar residues" evidence="10">
    <location>
        <begin position="127"/>
        <end position="143"/>
    </location>
</feature>
<keyword evidence="6 11" id="KW-0812">Transmembrane</keyword>
<dbReference type="AlphaFoldDB" id="A0A1T4MU60"/>
<evidence type="ECO:0000256" key="5">
    <source>
        <dbReference type="ARBA" id="ARBA00022519"/>
    </source>
</evidence>
<dbReference type="GO" id="GO:0015891">
    <property type="term" value="P:siderophore transport"/>
    <property type="evidence" value="ECO:0007669"/>
    <property type="project" value="InterPro"/>
</dbReference>
<evidence type="ECO:0000256" key="8">
    <source>
        <dbReference type="ARBA" id="ARBA00022989"/>
    </source>
</evidence>
<dbReference type="InterPro" id="IPR006260">
    <property type="entry name" value="TonB/TolA_C"/>
</dbReference>
<reference evidence="14" key="1">
    <citation type="submission" date="2017-02" db="EMBL/GenBank/DDBJ databases">
        <authorList>
            <person name="Varghese N."/>
            <person name="Submissions S."/>
        </authorList>
    </citation>
    <scope>NUCLEOTIDE SEQUENCE [LARGE SCALE GENOMIC DNA]</scope>
    <source>
        <strain evidence="14">ATCC BAA-34</strain>
    </source>
</reference>
<evidence type="ECO:0000256" key="4">
    <source>
        <dbReference type="ARBA" id="ARBA00022475"/>
    </source>
</evidence>
<dbReference type="GO" id="GO:0031992">
    <property type="term" value="F:energy transducer activity"/>
    <property type="evidence" value="ECO:0007669"/>
    <property type="project" value="InterPro"/>
</dbReference>
<sequence length="246" mass="25879">MTALPPGRKLRSIRLYLLASLLLHGVLFAAVILLLPTFVQAPPKESTILMTHLGAPPQNTGKELKPQTSPLPASSRTIPIPSALPVPAPPVSAPSSTSMQPVKRSETPPETAAIPALNAKQGKGATVTKQDTGTTLPVQTGVTAGSGRIAPQETTFGGANGPAFRNRVQPVYPSLARRRGKEGVVVLRLSINETGHLTRLEVLEDPGYGFAEAAQEAVRGSSFTPAHHNGKPVAVLATLPIRFNLR</sequence>
<dbReference type="Pfam" id="PF03544">
    <property type="entry name" value="TonB_C"/>
    <property type="match status" value="1"/>
</dbReference>
<organism evidence="13 14">
    <name type="scientific">Trichlorobacter thiogenes</name>
    <dbReference type="NCBI Taxonomy" id="115783"/>
    <lineage>
        <taxon>Bacteria</taxon>
        <taxon>Pseudomonadati</taxon>
        <taxon>Thermodesulfobacteriota</taxon>
        <taxon>Desulfuromonadia</taxon>
        <taxon>Geobacterales</taxon>
        <taxon>Geobacteraceae</taxon>
        <taxon>Trichlorobacter</taxon>
    </lineage>
</organism>
<protein>
    <submittedName>
        <fullName evidence="13">Outer membrane transport energization protein TonB</fullName>
    </submittedName>
</protein>
<dbReference type="GO" id="GO:0005886">
    <property type="term" value="C:plasma membrane"/>
    <property type="evidence" value="ECO:0007669"/>
    <property type="project" value="UniProtKB-SubCell"/>
</dbReference>
<gene>
    <name evidence="13" type="ORF">SAMN02745119_01403</name>
</gene>
<dbReference type="Gene3D" id="3.30.1150.10">
    <property type="match status" value="1"/>
</dbReference>
<dbReference type="SUPFAM" id="SSF74653">
    <property type="entry name" value="TolA/TonB C-terminal domain"/>
    <property type="match status" value="1"/>
</dbReference>
<dbReference type="EMBL" id="FUWR01000006">
    <property type="protein sequence ID" value="SJZ70374.1"/>
    <property type="molecule type" value="Genomic_DNA"/>
</dbReference>
<dbReference type="InterPro" id="IPR037682">
    <property type="entry name" value="TonB_C"/>
</dbReference>
<feature type="compositionally biased region" description="Pro residues" evidence="10">
    <location>
        <begin position="82"/>
        <end position="92"/>
    </location>
</feature>
<dbReference type="PRINTS" id="PR01374">
    <property type="entry name" value="TONBPROTEIN"/>
</dbReference>
<feature type="compositionally biased region" description="Polar residues" evidence="10">
    <location>
        <begin position="57"/>
        <end position="77"/>
    </location>
</feature>
<dbReference type="OrthoDB" id="15637at2"/>
<keyword evidence="7" id="KW-0653">Protein transport</keyword>
<dbReference type="PANTHER" id="PTHR33446">
    <property type="entry name" value="PROTEIN TONB-RELATED"/>
    <property type="match status" value="1"/>
</dbReference>
<dbReference type="GO" id="GO:0015031">
    <property type="term" value="P:protein transport"/>
    <property type="evidence" value="ECO:0007669"/>
    <property type="project" value="UniProtKB-KW"/>
</dbReference>
<evidence type="ECO:0000256" key="10">
    <source>
        <dbReference type="SAM" id="MobiDB-lite"/>
    </source>
</evidence>
<feature type="domain" description="TonB C-terminal" evidence="12">
    <location>
        <begin position="157"/>
        <end position="246"/>
    </location>
</feature>
<keyword evidence="8 11" id="KW-1133">Transmembrane helix</keyword>
<evidence type="ECO:0000256" key="6">
    <source>
        <dbReference type="ARBA" id="ARBA00022692"/>
    </source>
</evidence>